<dbReference type="InParanoid" id="W7XFC3"/>
<keyword evidence="2" id="KW-1185">Reference proteome</keyword>
<evidence type="ECO:0000313" key="1">
    <source>
        <dbReference type="EMBL" id="EWS75528.1"/>
    </source>
</evidence>
<name>W7XFC3_TETTS</name>
<gene>
    <name evidence="1" type="ORF">TTHERM_001321553</name>
</gene>
<organism evidence="1 2">
    <name type="scientific">Tetrahymena thermophila (strain SB210)</name>
    <dbReference type="NCBI Taxonomy" id="312017"/>
    <lineage>
        <taxon>Eukaryota</taxon>
        <taxon>Sar</taxon>
        <taxon>Alveolata</taxon>
        <taxon>Ciliophora</taxon>
        <taxon>Intramacronucleata</taxon>
        <taxon>Oligohymenophorea</taxon>
        <taxon>Hymenostomatida</taxon>
        <taxon>Tetrahymenina</taxon>
        <taxon>Tetrahymenidae</taxon>
        <taxon>Tetrahymena</taxon>
    </lineage>
</organism>
<evidence type="ECO:0000313" key="2">
    <source>
        <dbReference type="Proteomes" id="UP000009168"/>
    </source>
</evidence>
<sequence>MQIILIINYQRIFLTNFMNYLLQIFSDNNQMYLKNQWKLFQMKVMIDFLIASHLLFKNQKQSAFQNNLIDLMIFYNHLILQKSKIEYQEIIRIIDYYLQSSNFSFQQQIECITKINFSKNKRFYQLYDFIANIQTTQIYQLVQQSLIKRKQEWLKAHKSIGRQMVCNHLQQLLNLSPFYQIFYSIKWLFFQNIFACKKSFIEVYLVKLESNV</sequence>
<dbReference type="KEGG" id="tet:TTHERM_001321553"/>
<dbReference type="EMBL" id="GG662771">
    <property type="protein sequence ID" value="EWS75528.1"/>
    <property type="molecule type" value="Genomic_DNA"/>
</dbReference>
<protein>
    <submittedName>
        <fullName evidence="1">Uncharacterized protein</fullName>
    </submittedName>
</protein>
<dbReference type="Proteomes" id="UP000009168">
    <property type="component" value="Unassembled WGS sequence"/>
</dbReference>
<dbReference type="RefSeq" id="XP_012651935.1">
    <property type="nucleotide sequence ID" value="XM_012796481.1"/>
</dbReference>
<dbReference type="AlphaFoldDB" id="W7XFC3"/>
<reference evidence="2" key="1">
    <citation type="journal article" date="2006" name="PLoS Biol.">
        <title>Macronuclear genome sequence of the ciliate Tetrahymena thermophila, a model eukaryote.</title>
        <authorList>
            <person name="Eisen J.A."/>
            <person name="Coyne R.S."/>
            <person name="Wu M."/>
            <person name="Wu D."/>
            <person name="Thiagarajan M."/>
            <person name="Wortman J.R."/>
            <person name="Badger J.H."/>
            <person name="Ren Q."/>
            <person name="Amedeo P."/>
            <person name="Jones K.M."/>
            <person name="Tallon L.J."/>
            <person name="Delcher A.L."/>
            <person name="Salzberg S.L."/>
            <person name="Silva J.C."/>
            <person name="Haas B.J."/>
            <person name="Majoros W.H."/>
            <person name="Farzad M."/>
            <person name="Carlton J.M."/>
            <person name="Smith R.K. Jr."/>
            <person name="Garg J."/>
            <person name="Pearlman R.E."/>
            <person name="Karrer K.M."/>
            <person name="Sun L."/>
            <person name="Manning G."/>
            <person name="Elde N.C."/>
            <person name="Turkewitz A.P."/>
            <person name="Asai D.J."/>
            <person name="Wilkes D.E."/>
            <person name="Wang Y."/>
            <person name="Cai H."/>
            <person name="Collins K."/>
            <person name="Stewart B.A."/>
            <person name="Lee S.R."/>
            <person name="Wilamowska K."/>
            <person name="Weinberg Z."/>
            <person name="Ruzzo W.L."/>
            <person name="Wloga D."/>
            <person name="Gaertig J."/>
            <person name="Frankel J."/>
            <person name="Tsao C.-C."/>
            <person name="Gorovsky M.A."/>
            <person name="Keeling P.J."/>
            <person name="Waller R.F."/>
            <person name="Patron N.J."/>
            <person name="Cherry J.M."/>
            <person name="Stover N.A."/>
            <person name="Krieger C.J."/>
            <person name="del Toro C."/>
            <person name="Ryder H.F."/>
            <person name="Williamson S.C."/>
            <person name="Barbeau R.A."/>
            <person name="Hamilton E.P."/>
            <person name="Orias E."/>
        </authorList>
    </citation>
    <scope>NUCLEOTIDE SEQUENCE [LARGE SCALE GENOMIC DNA]</scope>
    <source>
        <strain evidence="2">SB210</strain>
    </source>
</reference>
<proteinExistence type="predicted"/>
<dbReference type="GeneID" id="24442150"/>
<accession>W7XFC3</accession>